<dbReference type="NCBIfam" id="NF007214">
    <property type="entry name" value="PRK09636.1"/>
    <property type="match status" value="1"/>
</dbReference>
<protein>
    <submittedName>
        <fullName evidence="8">RNA polymerase sigma factor SigJ</fullName>
    </submittedName>
</protein>
<dbReference type="InterPro" id="IPR036388">
    <property type="entry name" value="WH-like_DNA-bd_sf"/>
</dbReference>
<dbReference type="Proteomes" id="UP001183202">
    <property type="component" value="Unassembled WGS sequence"/>
</dbReference>
<dbReference type="RefSeq" id="WP_311559754.1">
    <property type="nucleotide sequence ID" value="NZ_JAVREJ010000028.1"/>
</dbReference>
<dbReference type="InterPro" id="IPR013324">
    <property type="entry name" value="RNA_pol_sigma_r3/r4-like"/>
</dbReference>
<comment type="similarity">
    <text evidence="1">Belongs to the sigma-70 factor family. ECF subfamily.</text>
</comment>
<evidence type="ECO:0000313" key="9">
    <source>
        <dbReference type="Proteomes" id="UP001183202"/>
    </source>
</evidence>
<evidence type="ECO:0000259" key="7">
    <source>
        <dbReference type="Pfam" id="PF08281"/>
    </source>
</evidence>
<dbReference type="SUPFAM" id="SSF54427">
    <property type="entry name" value="NTF2-like"/>
    <property type="match status" value="1"/>
</dbReference>
<dbReference type="InterPro" id="IPR007627">
    <property type="entry name" value="RNA_pol_sigma70_r2"/>
</dbReference>
<dbReference type="Gene3D" id="3.10.450.50">
    <property type="match status" value="1"/>
</dbReference>
<keyword evidence="5" id="KW-0804">Transcription</keyword>
<name>A0ABU2NH27_9PSEU</name>
<evidence type="ECO:0000259" key="6">
    <source>
        <dbReference type="Pfam" id="PF04542"/>
    </source>
</evidence>
<evidence type="ECO:0000313" key="8">
    <source>
        <dbReference type="EMBL" id="MDT0353241.1"/>
    </source>
</evidence>
<feature type="domain" description="RNA polymerase sigma factor 70 region 4 type 2" evidence="7">
    <location>
        <begin position="110"/>
        <end position="162"/>
    </location>
</feature>
<evidence type="ECO:0000256" key="2">
    <source>
        <dbReference type="ARBA" id="ARBA00011344"/>
    </source>
</evidence>
<keyword evidence="3" id="KW-0805">Transcription regulation</keyword>
<comment type="subunit">
    <text evidence="2">Interacts transiently with the RNA polymerase catalytic core formed by RpoA, RpoB, RpoC and RpoZ (2 alpha, 1 beta, 1 beta' and 1 omega subunit) to form the RNA polymerase holoenzyme that can initiate transcription.</text>
</comment>
<dbReference type="PANTHER" id="PTHR30173:SF36">
    <property type="entry name" value="ECF RNA POLYMERASE SIGMA FACTOR SIGJ"/>
    <property type="match status" value="1"/>
</dbReference>
<dbReference type="InterPro" id="IPR052704">
    <property type="entry name" value="ECF_Sigma-70_Domain"/>
</dbReference>
<feature type="domain" description="RNA polymerase sigma-70 region 2" evidence="6">
    <location>
        <begin position="13"/>
        <end position="74"/>
    </location>
</feature>
<accession>A0ABU2NH27</accession>
<dbReference type="InterPro" id="IPR013325">
    <property type="entry name" value="RNA_pol_sigma_r2"/>
</dbReference>
<proteinExistence type="inferred from homology"/>
<sequence>MTGATEPTAVFAAQRPRLFGLAYRMLGSAHDADDVLQDAWLRWSGADTAAVTNPAAWLTTTVTRLCLSRLTSAAARHETYPGPWLPEPVLTADRALSPDDTAAQRDSVSLALLLTLERLTPAERAVYVLREAFAYPHREIAQIVGVSEANARQLHTRARKRLAEGGDPAPAGPAGAGRAGWLRLVESFLAAARHGDLPALEALLAADVVAWADGGGRVTAARLPVRGRGRVATYLARTLGGARRVGHAVIAEVNGAPAVLGFAGDALVGVLEVEVDGGVVSGLRLHVNPDKLAHLAHQLSQRAGLRGRLSDGSA</sequence>
<dbReference type="Pfam" id="PF04542">
    <property type="entry name" value="Sigma70_r2"/>
    <property type="match status" value="1"/>
</dbReference>
<dbReference type="Gene3D" id="1.10.1740.10">
    <property type="match status" value="1"/>
</dbReference>
<evidence type="ECO:0000256" key="5">
    <source>
        <dbReference type="ARBA" id="ARBA00023163"/>
    </source>
</evidence>
<evidence type="ECO:0000256" key="4">
    <source>
        <dbReference type="ARBA" id="ARBA00023082"/>
    </source>
</evidence>
<dbReference type="InterPro" id="IPR032710">
    <property type="entry name" value="NTF2-like_dom_sf"/>
</dbReference>
<keyword evidence="4" id="KW-0731">Sigma factor</keyword>
<keyword evidence="9" id="KW-1185">Reference proteome</keyword>
<dbReference type="PANTHER" id="PTHR30173">
    <property type="entry name" value="SIGMA 19 FACTOR"/>
    <property type="match status" value="1"/>
</dbReference>
<reference evidence="9" key="1">
    <citation type="submission" date="2023-07" db="EMBL/GenBank/DDBJ databases">
        <title>30 novel species of actinomycetes from the DSMZ collection.</title>
        <authorList>
            <person name="Nouioui I."/>
        </authorList>
    </citation>
    <scope>NUCLEOTIDE SEQUENCE [LARGE SCALE GENOMIC DNA]</scope>
    <source>
        <strain evidence="9">DSM 45834</strain>
    </source>
</reference>
<dbReference type="CDD" id="cd06171">
    <property type="entry name" value="Sigma70_r4"/>
    <property type="match status" value="1"/>
</dbReference>
<evidence type="ECO:0000256" key="3">
    <source>
        <dbReference type="ARBA" id="ARBA00023015"/>
    </source>
</evidence>
<evidence type="ECO:0000256" key="1">
    <source>
        <dbReference type="ARBA" id="ARBA00010641"/>
    </source>
</evidence>
<organism evidence="8 9">
    <name type="scientific">Pseudonocardia charpentierae</name>
    <dbReference type="NCBI Taxonomy" id="3075545"/>
    <lineage>
        <taxon>Bacteria</taxon>
        <taxon>Bacillati</taxon>
        <taxon>Actinomycetota</taxon>
        <taxon>Actinomycetes</taxon>
        <taxon>Pseudonocardiales</taxon>
        <taxon>Pseudonocardiaceae</taxon>
        <taxon>Pseudonocardia</taxon>
    </lineage>
</organism>
<dbReference type="Pfam" id="PF08281">
    <property type="entry name" value="Sigma70_r4_2"/>
    <property type="match status" value="1"/>
</dbReference>
<dbReference type="InterPro" id="IPR013249">
    <property type="entry name" value="RNA_pol_sigma70_r4_t2"/>
</dbReference>
<dbReference type="SUPFAM" id="SSF88946">
    <property type="entry name" value="Sigma2 domain of RNA polymerase sigma factors"/>
    <property type="match status" value="1"/>
</dbReference>
<dbReference type="Gene3D" id="1.10.10.10">
    <property type="entry name" value="Winged helix-like DNA-binding domain superfamily/Winged helix DNA-binding domain"/>
    <property type="match status" value="1"/>
</dbReference>
<dbReference type="NCBIfam" id="TIGR02937">
    <property type="entry name" value="sigma70-ECF"/>
    <property type="match status" value="1"/>
</dbReference>
<dbReference type="SUPFAM" id="SSF88659">
    <property type="entry name" value="Sigma3 and sigma4 domains of RNA polymerase sigma factors"/>
    <property type="match status" value="1"/>
</dbReference>
<dbReference type="EMBL" id="JAVREJ010000028">
    <property type="protein sequence ID" value="MDT0353241.1"/>
    <property type="molecule type" value="Genomic_DNA"/>
</dbReference>
<dbReference type="InterPro" id="IPR014284">
    <property type="entry name" value="RNA_pol_sigma-70_dom"/>
</dbReference>
<gene>
    <name evidence="8" type="primary">sigJ</name>
    <name evidence="8" type="ORF">RM445_27385</name>
</gene>
<comment type="caution">
    <text evidence="8">The sequence shown here is derived from an EMBL/GenBank/DDBJ whole genome shotgun (WGS) entry which is preliminary data.</text>
</comment>